<dbReference type="AlphaFoldDB" id="A0A316H7R5"/>
<evidence type="ECO:0000256" key="2">
    <source>
        <dbReference type="SAM" id="SignalP"/>
    </source>
</evidence>
<comment type="caution">
    <text evidence="3">The sequence shown here is derived from an EMBL/GenBank/DDBJ whole genome shotgun (WGS) entry which is preliminary data.</text>
</comment>
<protein>
    <recommendedName>
        <fullName evidence="5">Lipoprotein</fullName>
    </recommendedName>
</protein>
<keyword evidence="4" id="KW-1185">Reference proteome</keyword>
<accession>A0A316H7R5</accession>
<evidence type="ECO:0000313" key="4">
    <source>
        <dbReference type="Proteomes" id="UP000245678"/>
    </source>
</evidence>
<name>A0A316H7R5_9SPHI</name>
<evidence type="ECO:0008006" key="5">
    <source>
        <dbReference type="Google" id="ProtNLM"/>
    </source>
</evidence>
<reference evidence="3 4" key="1">
    <citation type="submission" date="2018-05" db="EMBL/GenBank/DDBJ databases">
        <title>Genomic Encyclopedia of Archaeal and Bacterial Type Strains, Phase II (KMG-II): from individual species to whole genera.</title>
        <authorList>
            <person name="Goeker M."/>
        </authorList>
    </citation>
    <scope>NUCLEOTIDE SEQUENCE [LARGE SCALE GENOMIC DNA]</scope>
    <source>
        <strain evidence="3 4">DSM 19975</strain>
    </source>
</reference>
<dbReference type="EMBL" id="QGHA01000005">
    <property type="protein sequence ID" value="PWK77199.1"/>
    <property type="molecule type" value="Genomic_DNA"/>
</dbReference>
<keyword evidence="2" id="KW-0732">Signal</keyword>
<evidence type="ECO:0000256" key="1">
    <source>
        <dbReference type="SAM" id="MobiDB-lite"/>
    </source>
</evidence>
<sequence>MKKLVYAPFIVCAVMLLSASCDQNASKKEIGNSKDTNNVTRGGGPPIRDTSSINKDRQDSVNMQESDSTGRGNVDPGGHANTPR</sequence>
<feature type="signal peptide" evidence="2">
    <location>
        <begin position="1"/>
        <end position="19"/>
    </location>
</feature>
<dbReference type="Proteomes" id="UP000245678">
    <property type="component" value="Unassembled WGS sequence"/>
</dbReference>
<dbReference type="RefSeq" id="WP_146203134.1">
    <property type="nucleotide sequence ID" value="NZ_QGHA01000005.1"/>
</dbReference>
<organism evidence="3 4">
    <name type="scientific">Mucilaginibacter oryzae</name>
    <dbReference type="NCBI Taxonomy" id="468058"/>
    <lineage>
        <taxon>Bacteria</taxon>
        <taxon>Pseudomonadati</taxon>
        <taxon>Bacteroidota</taxon>
        <taxon>Sphingobacteriia</taxon>
        <taxon>Sphingobacteriales</taxon>
        <taxon>Sphingobacteriaceae</taxon>
        <taxon>Mucilaginibacter</taxon>
    </lineage>
</organism>
<proteinExistence type="predicted"/>
<feature type="region of interest" description="Disordered" evidence="1">
    <location>
        <begin position="27"/>
        <end position="84"/>
    </location>
</feature>
<dbReference type="PROSITE" id="PS51257">
    <property type="entry name" value="PROKAR_LIPOPROTEIN"/>
    <property type="match status" value="1"/>
</dbReference>
<feature type="compositionally biased region" description="Polar residues" evidence="1">
    <location>
        <begin position="60"/>
        <end position="71"/>
    </location>
</feature>
<evidence type="ECO:0000313" key="3">
    <source>
        <dbReference type="EMBL" id="PWK77199.1"/>
    </source>
</evidence>
<gene>
    <name evidence="3" type="ORF">LX99_03009</name>
</gene>
<feature type="chain" id="PRO_5016459256" description="Lipoprotein" evidence="2">
    <location>
        <begin position="20"/>
        <end position="84"/>
    </location>
</feature>